<dbReference type="OMA" id="EYITRNW"/>
<accession>A0A1H2ZRM1</accession>
<dbReference type="Gene3D" id="1.10.12.10">
    <property type="entry name" value="Lyase 2-enoyl-coa Hydratase, Chain A, domain 2"/>
    <property type="match status" value="1"/>
</dbReference>
<protein>
    <submittedName>
        <fullName evidence="4">Short chain enoyl-CoA hydratase</fullName>
    </submittedName>
</protein>
<proteinExistence type="inferred from homology"/>
<dbReference type="InterPro" id="IPR029045">
    <property type="entry name" value="ClpP/crotonase-like_dom_sf"/>
</dbReference>
<dbReference type="PANTHER" id="PTHR11941:SF54">
    <property type="entry name" value="ENOYL-COA HYDRATASE, MITOCHONDRIAL"/>
    <property type="match status" value="1"/>
</dbReference>
<evidence type="ECO:0000313" key="5">
    <source>
        <dbReference type="Proteomes" id="UP000182379"/>
    </source>
</evidence>
<dbReference type="InterPro" id="IPR014748">
    <property type="entry name" value="Enoyl-CoA_hydra_C"/>
</dbReference>
<keyword evidence="2" id="KW-0456">Lyase</keyword>
<dbReference type="InterPro" id="IPR018376">
    <property type="entry name" value="Enoyl-CoA_hyd/isom_CS"/>
</dbReference>
<dbReference type="Pfam" id="PF00378">
    <property type="entry name" value="ECH_1"/>
    <property type="match status" value="1"/>
</dbReference>
<dbReference type="RefSeq" id="WP_012937938.1">
    <property type="nucleotide sequence ID" value="NZ_CALAKB010000011.1"/>
</dbReference>
<dbReference type="CDD" id="cd06558">
    <property type="entry name" value="crotonase-like"/>
    <property type="match status" value="1"/>
</dbReference>
<dbReference type="FunFam" id="3.90.226.10:FF:000009">
    <property type="entry name" value="Carnitinyl-CoA dehydratase"/>
    <property type="match status" value="1"/>
</dbReference>
<dbReference type="PANTHER" id="PTHR11941">
    <property type="entry name" value="ENOYL-COA HYDRATASE-RELATED"/>
    <property type="match status" value="1"/>
</dbReference>
<dbReference type="PROSITE" id="PS00166">
    <property type="entry name" value="ENOYL_COA_HYDRATASE"/>
    <property type="match status" value="1"/>
</dbReference>
<dbReference type="GO" id="GO:0006635">
    <property type="term" value="P:fatty acid beta-oxidation"/>
    <property type="evidence" value="ECO:0007669"/>
    <property type="project" value="TreeGrafter"/>
</dbReference>
<organism evidence="4 5">
    <name type="scientific">Acidaminococcus fermentans</name>
    <dbReference type="NCBI Taxonomy" id="905"/>
    <lineage>
        <taxon>Bacteria</taxon>
        <taxon>Bacillati</taxon>
        <taxon>Bacillota</taxon>
        <taxon>Negativicutes</taxon>
        <taxon>Acidaminococcales</taxon>
        <taxon>Acidaminococcaceae</taxon>
        <taxon>Acidaminococcus</taxon>
    </lineage>
</organism>
<dbReference type="AlphaFoldDB" id="A0A1H2ZRM1"/>
<dbReference type="InterPro" id="IPR001753">
    <property type="entry name" value="Enoyl-CoA_hydra/iso"/>
</dbReference>
<sequence length="262" mass="28343">MVNFRNLLLTVQDDGVAVITINRPDILNALDLQTLRELKGCIEEIRRDSRVKAVILQGAGDKAFVAGSDLMAMSRMTAHEAMAFSRFGHEVFNAIENLPMAVIGAIHGYCLGGGLGLALACDFRYASTTAKFGQPEVKYGIIPGFGGSQTLARLIGQGRAKEMIYTGDLIDAQEAYRIGLVNRVLPGEQLMETCEAVCRKIMEKGPIAIGSAKDAINRGLSMDLASGLSYEAQVFGNCFATLDQTEGMKAFLEKRKPVFLGK</sequence>
<evidence type="ECO:0000256" key="1">
    <source>
        <dbReference type="ARBA" id="ARBA00005254"/>
    </source>
</evidence>
<evidence type="ECO:0000313" key="4">
    <source>
        <dbReference type="EMBL" id="SDX19544.1"/>
    </source>
</evidence>
<dbReference type="Gene3D" id="3.90.226.10">
    <property type="entry name" value="2-enoyl-CoA Hydratase, Chain A, domain 1"/>
    <property type="match status" value="1"/>
</dbReference>
<gene>
    <name evidence="4" type="ORF">SAMN05216495_1162</name>
</gene>
<dbReference type="EMBL" id="FNOP01000016">
    <property type="protein sequence ID" value="SDX19544.1"/>
    <property type="molecule type" value="Genomic_DNA"/>
</dbReference>
<comment type="similarity">
    <text evidence="1 3">Belongs to the enoyl-CoA hydratase/isomerase family.</text>
</comment>
<name>A0A1H2ZRM1_ACIFE</name>
<dbReference type="FunFam" id="1.10.12.10:FF:000001">
    <property type="entry name" value="Probable enoyl-CoA hydratase, mitochondrial"/>
    <property type="match status" value="1"/>
</dbReference>
<dbReference type="GO" id="GO:0016836">
    <property type="term" value="F:hydro-lyase activity"/>
    <property type="evidence" value="ECO:0007669"/>
    <property type="project" value="UniProtKB-ARBA"/>
</dbReference>
<evidence type="ECO:0000256" key="3">
    <source>
        <dbReference type="RuleBase" id="RU003707"/>
    </source>
</evidence>
<reference evidence="4 5" key="1">
    <citation type="submission" date="2016-10" db="EMBL/GenBank/DDBJ databases">
        <authorList>
            <person name="Varghese N."/>
            <person name="Submissions S."/>
        </authorList>
    </citation>
    <scope>NUCLEOTIDE SEQUENCE [LARGE SCALE GENOMIC DNA]</scope>
    <source>
        <strain evidence="4 5">WCC6</strain>
    </source>
</reference>
<dbReference type="SUPFAM" id="SSF52096">
    <property type="entry name" value="ClpP/crotonase"/>
    <property type="match status" value="1"/>
</dbReference>
<dbReference type="Proteomes" id="UP000182379">
    <property type="component" value="Unassembled WGS sequence"/>
</dbReference>
<comment type="caution">
    <text evidence="4">The sequence shown here is derived from an EMBL/GenBank/DDBJ whole genome shotgun (WGS) entry which is preliminary data.</text>
</comment>
<dbReference type="GeneID" id="78334309"/>
<evidence type="ECO:0000256" key="2">
    <source>
        <dbReference type="ARBA" id="ARBA00023239"/>
    </source>
</evidence>